<keyword evidence="2" id="KW-1185">Reference proteome</keyword>
<organism evidence="1 2">
    <name type="scientific">Somion occarium</name>
    <dbReference type="NCBI Taxonomy" id="3059160"/>
    <lineage>
        <taxon>Eukaryota</taxon>
        <taxon>Fungi</taxon>
        <taxon>Dikarya</taxon>
        <taxon>Basidiomycota</taxon>
        <taxon>Agaricomycotina</taxon>
        <taxon>Agaricomycetes</taxon>
        <taxon>Polyporales</taxon>
        <taxon>Cerrenaceae</taxon>
        <taxon>Somion</taxon>
    </lineage>
</organism>
<dbReference type="Proteomes" id="UP001497453">
    <property type="component" value="Chromosome 11"/>
</dbReference>
<evidence type="ECO:0000313" key="2">
    <source>
        <dbReference type="Proteomes" id="UP001497453"/>
    </source>
</evidence>
<accession>A0ABP1CU06</accession>
<gene>
    <name evidence="1" type="ORF">GFSPODELE1_LOCUS2524</name>
</gene>
<protein>
    <recommendedName>
        <fullName evidence="3">LAGLIDADG homing endonuclease</fullName>
    </recommendedName>
</protein>
<evidence type="ECO:0008006" key="3">
    <source>
        <dbReference type="Google" id="ProtNLM"/>
    </source>
</evidence>
<evidence type="ECO:0000313" key="1">
    <source>
        <dbReference type="EMBL" id="CAL1699150.1"/>
    </source>
</evidence>
<name>A0ABP1CU06_9APHY</name>
<proteinExistence type="predicted"/>
<sequence>MQSQRISRFAFHQLTPYHQGLRSLPRGYHKLKPLNGGTNPRLRLPTELVYPILLDVLLEYFDELFTVAGGVIHSDGSIWTTRLTSNPVTPFLVVSYQFRAITVEILTRILGVRPSLGERLLISHKLLWRHLAPLLTFLRRMRQGNYILAVIPWEWLRAHGTSFINYYLLDATIEKGCRSVSQQPWMMPTQDREYPAVWRSCLILVDRAPLFYRERYRKRCARALWDWFQVRHFVTHRSGAIRLFNTLNRTGALFRSRGMQLPEAFVEKVSEEICDHLKFLDPHHGALRAEHLRIREQFGYFDDEASQQVFKYADLVPILTHIPLLKSYMNSRQYAECDKHARKIIYHWSLEGPTFADVLLDIYAPPADLDH</sequence>
<dbReference type="EMBL" id="OZ037954">
    <property type="protein sequence ID" value="CAL1699150.1"/>
    <property type="molecule type" value="Genomic_DNA"/>
</dbReference>
<reference evidence="2" key="1">
    <citation type="submission" date="2024-04" db="EMBL/GenBank/DDBJ databases">
        <authorList>
            <person name="Shaw F."/>
            <person name="Minotto A."/>
        </authorList>
    </citation>
    <scope>NUCLEOTIDE SEQUENCE [LARGE SCALE GENOMIC DNA]</scope>
</reference>